<dbReference type="PANTHER" id="PTHR11249">
    <property type="entry name" value="GLIAL FACTOR NATURATION FACTOR"/>
    <property type="match status" value="1"/>
</dbReference>
<evidence type="ECO:0000313" key="5">
    <source>
        <dbReference type="EMBL" id="RDW27766.1"/>
    </source>
</evidence>
<gene>
    <name evidence="5" type="ORF">B0I71DRAFT_128672</name>
    <name evidence="4" type="ORF">YALI1_E39955g</name>
</gene>
<dbReference type="PANTHER" id="PTHR11249:SF2">
    <property type="entry name" value="GLIA MATURATION FACTOR"/>
    <property type="match status" value="1"/>
</dbReference>
<evidence type="ECO:0000313" key="4">
    <source>
        <dbReference type="EMBL" id="AOW06351.1"/>
    </source>
</evidence>
<dbReference type="InterPro" id="IPR029006">
    <property type="entry name" value="ADF-H/Gelsolin-like_dom_sf"/>
</dbReference>
<dbReference type="Proteomes" id="UP000256601">
    <property type="component" value="Unassembled WGS sequence"/>
</dbReference>
<dbReference type="Pfam" id="PF00241">
    <property type="entry name" value="Cofilin_ADF"/>
    <property type="match status" value="1"/>
</dbReference>
<feature type="domain" description="ADF-H" evidence="3">
    <location>
        <begin position="1"/>
        <end position="117"/>
    </location>
</feature>
<dbReference type="GO" id="GO:0071846">
    <property type="term" value="P:actin filament debranching"/>
    <property type="evidence" value="ECO:0007669"/>
    <property type="project" value="InterPro"/>
</dbReference>
<dbReference type="InterPro" id="IPR002108">
    <property type="entry name" value="ADF-H"/>
</dbReference>
<dbReference type="GO" id="GO:0005634">
    <property type="term" value="C:nucleus"/>
    <property type="evidence" value="ECO:0007669"/>
    <property type="project" value="UniProtKB-SubCell"/>
</dbReference>
<dbReference type="Gene3D" id="3.40.20.10">
    <property type="entry name" value="Severin"/>
    <property type="match status" value="1"/>
</dbReference>
<dbReference type="VEuPathDB" id="FungiDB:YALI0_E33693g"/>
<evidence type="ECO:0000256" key="1">
    <source>
        <dbReference type="ARBA" id="ARBA00010055"/>
    </source>
</evidence>
<dbReference type="InterPro" id="IPR011171">
    <property type="entry name" value="GMF"/>
</dbReference>
<dbReference type="PROSITE" id="PS51263">
    <property type="entry name" value="ADF_H"/>
    <property type="match status" value="1"/>
</dbReference>
<dbReference type="OMA" id="MEVQDED"/>
<comment type="similarity">
    <text evidence="1 2">Belongs to the actin-binding proteins ADF family. GMF subfamily.</text>
</comment>
<proteinExistence type="inferred from homology"/>
<dbReference type="GO" id="GO:0030479">
    <property type="term" value="C:actin cortical patch"/>
    <property type="evidence" value="ECO:0007669"/>
    <property type="project" value="TreeGrafter"/>
</dbReference>
<dbReference type="GO" id="GO:0034316">
    <property type="term" value="P:negative regulation of Arp2/3 complex-mediated actin nucleation"/>
    <property type="evidence" value="ECO:0007669"/>
    <property type="project" value="TreeGrafter"/>
</dbReference>
<evidence type="ECO:0000259" key="3">
    <source>
        <dbReference type="PROSITE" id="PS51263"/>
    </source>
</evidence>
<evidence type="ECO:0000313" key="6">
    <source>
        <dbReference type="Proteomes" id="UP000182444"/>
    </source>
</evidence>
<dbReference type="GeneID" id="2912466"/>
<dbReference type="GO" id="GO:0071933">
    <property type="term" value="F:Arp2/3 complex binding"/>
    <property type="evidence" value="ECO:0007669"/>
    <property type="project" value="InterPro"/>
</dbReference>
<evidence type="ECO:0000256" key="2">
    <source>
        <dbReference type="PIRNR" id="PIRNR001788"/>
    </source>
</evidence>
<sequence>MARDIQLTQVEINKNDYSIQIADTDDDYPFSSSEELVENLPDNTPRYIVLSHPIDKPDGRKSSVLAMIYYRPATSTQEARMLYAGAVELVRGKAGVSKFIEIDDEEEFENLAELVQE</sequence>
<evidence type="ECO:0000313" key="7">
    <source>
        <dbReference type="Proteomes" id="UP000256601"/>
    </source>
</evidence>
<dbReference type="EMBL" id="KZ858959">
    <property type="protein sequence ID" value="RDW27766.1"/>
    <property type="molecule type" value="Genomic_DNA"/>
</dbReference>
<accession>A0A1D8NL34</accession>
<dbReference type="KEGG" id="yli:2912466"/>
<name>A0A1D8NL34_YARLL</name>
<comment type="subcellular location">
    <subcellularLocation>
        <location evidence="2">Cytoplasm</location>
    </subcellularLocation>
    <subcellularLocation>
        <location evidence="2">Nucleus</location>
    </subcellularLocation>
</comment>
<keyword evidence="2" id="KW-0963">Cytoplasm</keyword>
<dbReference type="VEuPathDB" id="FungiDB:YALI1_E39955g"/>
<dbReference type="EMBL" id="CP017557">
    <property type="protein sequence ID" value="AOW06351.1"/>
    <property type="molecule type" value="Genomic_DNA"/>
</dbReference>
<dbReference type="GO" id="GO:0003779">
    <property type="term" value="F:actin binding"/>
    <property type="evidence" value="ECO:0007669"/>
    <property type="project" value="InterPro"/>
</dbReference>
<reference evidence="4 6" key="1">
    <citation type="journal article" date="2016" name="PLoS ONE">
        <title>Sequence Assembly of Yarrowia lipolytica Strain W29/CLIB89 Shows Transposable Element Diversity.</title>
        <authorList>
            <person name="Magnan C."/>
            <person name="Yu J."/>
            <person name="Chang I."/>
            <person name="Jahn E."/>
            <person name="Kanomata Y."/>
            <person name="Wu J."/>
            <person name="Zeller M."/>
            <person name="Oakes M."/>
            <person name="Baldi P."/>
            <person name="Sandmeyer S."/>
        </authorList>
    </citation>
    <scope>NUCLEOTIDE SEQUENCE [LARGE SCALE GENOMIC DNA]</scope>
    <source>
        <strain evidence="4">CLIB89</strain>
        <strain evidence="6">CLIB89(W29)</strain>
    </source>
</reference>
<dbReference type="Proteomes" id="UP000182444">
    <property type="component" value="Chromosome 1E"/>
</dbReference>
<dbReference type="PIRSF" id="PIRSF001788">
    <property type="entry name" value="GMF-beta"/>
    <property type="match status" value="1"/>
</dbReference>
<dbReference type="AlphaFoldDB" id="A0A1D8NL34"/>
<keyword evidence="2" id="KW-0539">Nucleus</keyword>
<dbReference type="SUPFAM" id="SSF55753">
    <property type="entry name" value="Actin depolymerizing proteins"/>
    <property type="match status" value="1"/>
</dbReference>
<organism evidence="4 6">
    <name type="scientific">Yarrowia lipolytica</name>
    <name type="common">Candida lipolytica</name>
    <dbReference type="NCBI Taxonomy" id="4952"/>
    <lineage>
        <taxon>Eukaryota</taxon>
        <taxon>Fungi</taxon>
        <taxon>Dikarya</taxon>
        <taxon>Ascomycota</taxon>
        <taxon>Saccharomycotina</taxon>
        <taxon>Dipodascomycetes</taxon>
        <taxon>Dipodascales</taxon>
        <taxon>Dipodascales incertae sedis</taxon>
        <taxon>Yarrowia</taxon>
    </lineage>
</organism>
<dbReference type="eggNOG" id="KOG1736">
    <property type="taxonomic scope" value="Eukaryota"/>
</dbReference>
<reference evidence="5 7" key="2">
    <citation type="submission" date="2018-07" db="EMBL/GenBank/DDBJ databases">
        <title>Draft Genome Assemblies for Five Robust Yarrowia lipolytica Strains Exhibiting High Lipid Production and Pentose Sugar Utilization and Sugar Alcohol Secretion from Undetoxified Lignocellulosic Biomass Hydrolysates.</title>
        <authorList>
            <consortium name="DOE Joint Genome Institute"/>
            <person name="Walker C."/>
            <person name="Ryu S."/>
            <person name="Na H."/>
            <person name="Zane M."/>
            <person name="LaButti K."/>
            <person name="Lipzen A."/>
            <person name="Haridas S."/>
            <person name="Barry K."/>
            <person name="Grigoriev I.V."/>
            <person name="Quarterman J."/>
            <person name="Slininger P."/>
            <person name="Dien B."/>
            <person name="Trinh C.T."/>
        </authorList>
    </citation>
    <scope>NUCLEOTIDE SEQUENCE [LARGE SCALE GENOMIC DNA]</scope>
    <source>
        <strain evidence="5 7">YB392</strain>
    </source>
</reference>
<protein>
    <recommendedName>
        <fullName evidence="3">ADF-H domain-containing protein</fullName>
    </recommendedName>
</protein>